<feature type="chain" id="PRO_5039174985" evidence="1">
    <location>
        <begin position="23"/>
        <end position="212"/>
    </location>
</feature>
<gene>
    <name evidence="3" type="primary">lpqA</name>
    <name evidence="3" type="ORF">MMAD_20740</name>
</gene>
<evidence type="ECO:0000256" key="1">
    <source>
        <dbReference type="SAM" id="SignalP"/>
    </source>
</evidence>
<sequence length="212" mass="21975">MAAFAHTVLVTVGAVALTAACAVPVTGRAVRAAPDSDDHPASVVDVDGVLLEQSEMQSITGAGDPLTIVPTMDGKSPVDIDVFASRVPAQCAWLFAETQTFGSDVEDFHETTYQDPPQGALISQGAAGYRDLPTARGAFEALAGRVAQCGSTTSGFLATWTATGDAIELTQDSGCDRDYRVKSVVLVEVMSCAFSAPVPQRVMAAILGRIPG</sequence>
<accession>A0A7I7XF17</accession>
<dbReference type="Gene3D" id="3.40.1000.70">
    <property type="entry name" value="PknH-like extracellular domain"/>
    <property type="match status" value="1"/>
</dbReference>
<dbReference type="AlphaFoldDB" id="A0A7I7XF17"/>
<evidence type="ECO:0000259" key="2">
    <source>
        <dbReference type="Pfam" id="PF14032"/>
    </source>
</evidence>
<dbReference type="RefSeq" id="WP_163736162.1">
    <property type="nucleotide sequence ID" value="NZ_AP022610.1"/>
</dbReference>
<name>A0A7I7XF17_9MYCO</name>
<protein>
    <submittedName>
        <fullName evidence="3">Sensor domain-containing protein</fullName>
    </submittedName>
</protein>
<dbReference type="Pfam" id="PF14032">
    <property type="entry name" value="PknH_C"/>
    <property type="match status" value="1"/>
</dbReference>
<dbReference type="Proteomes" id="UP000466517">
    <property type="component" value="Chromosome"/>
</dbReference>
<keyword evidence="1" id="KW-0732">Signal</keyword>
<proteinExistence type="predicted"/>
<feature type="domain" description="PknH-like extracellular" evidence="2">
    <location>
        <begin position="45"/>
        <end position="201"/>
    </location>
</feature>
<dbReference type="KEGG" id="mmag:MMAD_20740"/>
<dbReference type="InterPro" id="IPR026954">
    <property type="entry name" value="PknH-like_Extracell"/>
</dbReference>
<keyword evidence="4" id="KW-1185">Reference proteome</keyword>
<reference evidence="3 4" key="1">
    <citation type="journal article" date="2019" name="Emerg. Microbes Infect.">
        <title>Comprehensive subspecies identification of 175 nontuberculous mycobacteria species based on 7547 genomic profiles.</title>
        <authorList>
            <person name="Matsumoto Y."/>
            <person name="Kinjo T."/>
            <person name="Motooka D."/>
            <person name="Nabeya D."/>
            <person name="Jung N."/>
            <person name="Uechi K."/>
            <person name="Horii T."/>
            <person name="Iida T."/>
            <person name="Fujita J."/>
            <person name="Nakamura S."/>
        </authorList>
    </citation>
    <scope>NUCLEOTIDE SEQUENCE [LARGE SCALE GENOMIC DNA]</scope>
    <source>
        <strain evidence="3 4">JCM 13574</strain>
    </source>
</reference>
<dbReference type="InterPro" id="IPR038232">
    <property type="entry name" value="PknH-like_Extracell_sf"/>
</dbReference>
<organism evidence="3 4">
    <name type="scientific">Mycolicibacterium madagascariense</name>
    <dbReference type="NCBI Taxonomy" id="212765"/>
    <lineage>
        <taxon>Bacteria</taxon>
        <taxon>Bacillati</taxon>
        <taxon>Actinomycetota</taxon>
        <taxon>Actinomycetes</taxon>
        <taxon>Mycobacteriales</taxon>
        <taxon>Mycobacteriaceae</taxon>
        <taxon>Mycolicibacterium</taxon>
    </lineage>
</organism>
<dbReference type="EMBL" id="AP022610">
    <property type="protein sequence ID" value="BBZ27779.1"/>
    <property type="molecule type" value="Genomic_DNA"/>
</dbReference>
<evidence type="ECO:0000313" key="4">
    <source>
        <dbReference type="Proteomes" id="UP000466517"/>
    </source>
</evidence>
<feature type="signal peptide" evidence="1">
    <location>
        <begin position="1"/>
        <end position="22"/>
    </location>
</feature>
<evidence type="ECO:0000313" key="3">
    <source>
        <dbReference type="EMBL" id="BBZ27779.1"/>
    </source>
</evidence>